<dbReference type="RefSeq" id="WP_284915727.1">
    <property type="nucleotide sequence ID" value="NZ_CP126980.1"/>
</dbReference>
<dbReference type="EMBL" id="CP126980">
    <property type="protein sequence ID" value="WIM94511.1"/>
    <property type="molecule type" value="Genomic_DNA"/>
</dbReference>
<name>A0ABY8W9H8_9ACTN</name>
<dbReference type="Proteomes" id="UP001240150">
    <property type="component" value="Chromosome"/>
</dbReference>
<evidence type="ECO:0000313" key="2">
    <source>
        <dbReference type="Proteomes" id="UP001240150"/>
    </source>
</evidence>
<organism evidence="1 2">
    <name type="scientific">Actinoplanes oblitus</name>
    <dbReference type="NCBI Taxonomy" id="3040509"/>
    <lineage>
        <taxon>Bacteria</taxon>
        <taxon>Bacillati</taxon>
        <taxon>Actinomycetota</taxon>
        <taxon>Actinomycetes</taxon>
        <taxon>Micromonosporales</taxon>
        <taxon>Micromonosporaceae</taxon>
        <taxon>Actinoplanes</taxon>
    </lineage>
</organism>
<gene>
    <name evidence="1" type="ORF">ACTOB_006537</name>
</gene>
<proteinExistence type="predicted"/>
<evidence type="ECO:0000313" key="1">
    <source>
        <dbReference type="EMBL" id="WIM94511.1"/>
    </source>
</evidence>
<keyword evidence="2" id="KW-1185">Reference proteome</keyword>
<accession>A0ABY8W9H8</accession>
<reference evidence="1 2" key="1">
    <citation type="submission" date="2023-06" db="EMBL/GenBank/DDBJ databases">
        <authorList>
            <person name="Yushchuk O."/>
            <person name="Binda E."/>
            <person name="Ruckert-Reed C."/>
            <person name="Fedorenko V."/>
            <person name="Kalinowski J."/>
            <person name="Marinelli F."/>
        </authorList>
    </citation>
    <scope>NUCLEOTIDE SEQUENCE [LARGE SCALE GENOMIC DNA]</scope>
    <source>
        <strain evidence="1 2">NRRL 3884</strain>
    </source>
</reference>
<sequence>MATATAVVAVSVGVAALNPARPLDNQTTTDTGDAGQTLRNSVTALRAGNYTFTRTGAGSVADIQRGAVHLPDSVLIQHSDTFAVLRTGSGTYLRYLLHVRPEARDEYRQYFRKHLKGAQAEKVEKIYAQLDGEHWTRADEKKLADAATVDEQSGLDSMARLPTSGQPDATGADALIAAVTSAERSGNTITGTLDATKPNPLLEQLFNDPTYLYGVGATTMPYRATLDDQGRLTDFTVTMPDHQMASQPAGPVDPEPPLIIQISEYGRTEAQNPPAQVSGELTTDAYDLLARDTD</sequence>
<protein>
    <submittedName>
        <fullName evidence="1">Uncharacterized protein</fullName>
    </submittedName>
</protein>